<gene>
    <name evidence="2" type="ORF">PMAYCL1PPCAC_00134</name>
</gene>
<sequence>MGVSPDSRQQDDVPVAAAACCRSPSSCCSSSREHSSDGLTVVSADSAAPLHDPTRVRTAVVLRKVARFRRVWRGLKPVPDYRLWIYSVNGLIIAFQCLVGFLAYSSWSHPYWQLLPLPSSSSLYIAFACIFCVQWFACICGLIGVFISSRDFIKIYWCLMIPLLFFDVIQFATAAYQLMKIHVHFATPIATNRSLCPLWTEFASEFACSSECAPSEMKSCTYALLRWMHGRLDIVGVLMCFVLFPLKVVVILALREDIQELFEEIVYSDNERLYKHWALGDEEDEDCDQRRERNRQKMELENREANVFAA</sequence>
<evidence type="ECO:0008006" key="4">
    <source>
        <dbReference type="Google" id="ProtNLM"/>
    </source>
</evidence>
<feature type="transmembrane region" description="Helical" evidence="1">
    <location>
        <begin position="124"/>
        <end position="148"/>
    </location>
</feature>
<organism evidence="2 3">
    <name type="scientific">Pristionchus mayeri</name>
    <dbReference type="NCBI Taxonomy" id="1317129"/>
    <lineage>
        <taxon>Eukaryota</taxon>
        <taxon>Metazoa</taxon>
        <taxon>Ecdysozoa</taxon>
        <taxon>Nematoda</taxon>
        <taxon>Chromadorea</taxon>
        <taxon>Rhabditida</taxon>
        <taxon>Rhabditina</taxon>
        <taxon>Diplogasteromorpha</taxon>
        <taxon>Diplogasteroidea</taxon>
        <taxon>Neodiplogasteridae</taxon>
        <taxon>Pristionchus</taxon>
    </lineage>
</organism>
<evidence type="ECO:0000313" key="3">
    <source>
        <dbReference type="Proteomes" id="UP001328107"/>
    </source>
</evidence>
<proteinExistence type="predicted"/>
<protein>
    <recommendedName>
        <fullName evidence="4">Tetraspannin</fullName>
    </recommendedName>
</protein>
<feature type="transmembrane region" description="Helical" evidence="1">
    <location>
        <begin position="234"/>
        <end position="254"/>
    </location>
</feature>
<name>A0AAN4YY40_9BILA</name>
<keyword evidence="3" id="KW-1185">Reference proteome</keyword>
<evidence type="ECO:0000313" key="2">
    <source>
        <dbReference type="EMBL" id="GMR29939.1"/>
    </source>
</evidence>
<keyword evidence="1" id="KW-0472">Membrane</keyword>
<comment type="caution">
    <text evidence="2">The sequence shown here is derived from an EMBL/GenBank/DDBJ whole genome shotgun (WGS) entry which is preliminary data.</text>
</comment>
<reference evidence="3" key="1">
    <citation type="submission" date="2022-10" db="EMBL/GenBank/DDBJ databases">
        <title>Genome assembly of Pristionchus species.</title>
        <authorList>
            <person name="Yoshida K."/>
            <person name="Sommer R.J."/>
        </authorList>
    </citation>
    <scope>NUCLEOTIDE SEQUENCE [LARGE SCALE GENOMIC DNA]</scope>
    <source>
        <strain evidence="3">RS5460</strain>
    </source>
</reference>
<feature type="transmembrane region" description="Helical" evidence="1">
    <location>
        <begin position="83"/>
        <end position="104"/>
    </location>
</feature>
<feature type="transmembrane region" description="Helical" evidence="1">
    <location>
        <begin position="155"/>
        <end position="176"/>
    </location>
</feature>
<accession>A0AAN4YY40</accession>
<evidence type="ECO:0000256" key="1">
    <source>
        <dbReference type="SAM" id="Phobius"/>
    </source>
</evidence>
<keyword evidence="1" id="KW-0812">Transmembrane</keyword>
<dbReference type="AlphaFoldDB" id="A0AAN4YY40"/>
<dbReference type="Proteomes" id="UP001328107">
    <property type="component" value="Unassembled WGS sequence"/>
</dbReference>
<keyword evidence="1" id="KW-1133">Transmembrane helix</keyword>
<dbReference type="EMBL" id="BTRK01000001">
    <property type="protein sequence ID" value="GMR29939.1"/>
    <property type="molecule type" value="Genomic_DNA"/>
</dbReference>